<sequence>MTLVGYWMNYILFLACDSCYPDDDGKDLPDSFGNTQVLYLVSVLASGAAAAAEVEPFVGIDVLHHMALVDFDSDCFVAGGTAAILILKITYTILIIVVDDHTPELGTASINPGCGGTLCEIKGCPVGKPRTPLELVVTLTDAFNAA</sequence>
<gene>
    <name evidence="2" type="ORF">pdam_00014723</name>
</gene>
<reference evidence="2 3" key="1">
    <citation type="journal article" date="2018" name="Sci. Rep.">
        <title>Comparative analysis of the Pocillopora damicornis genome highlights role of immune system in coral evolution.</title>
        <authorList>
            <person name="Cunning R."/>
            <person name="Bay R.A."/>
            <person name="Gillette P."/>
            <person name="Baker A.C."/>
            <person name="Traylor-Knowles N."/>
        </authorList>
    </citation>
    <scope>NUCLEOTIDE SEQUENCE [LARGE SCALE GENOMIC DNA]</scope>
    <source>
        <strain evidence="2">RSMAS</strain>
        <tissue evidence="2">Whole animal</tissue>
    </source>
</reference>
<organism evidence="2 3">
    <name type="scientific">Pocillopora damicornis</name>
    <name type="common">Cauliflower coral</name>
    <name type="synonym">Millepora damicornis</name>
    <dbReference type="NCBI Taxonomy" id="46731"/>
    <lineage>
        <taxon>Eukaryota</taxon>
        <taxon>Metazoa</taxon>
        <taxon>Cnidaria</taxon>
        <taxon>Anthozoa</taxon>
        <taxon>Hexacorallia</taxon>
        <taxon>Scleractinia</taxon>
        <taxon>Astrocoeniina</taxon>
        <taxon>Pocilloporidae</taxon>
        <taxon>Pocillopora</taxon>
    </lineage>
</organism>
<dbReference type="Proteomes" id="UP000275408">
    <property type="component" value="Unassembled WGS sequence"/>
</dbReference>
<evidence type="ECO:0000256" key="1">
    <source>
        <dbReference type="SAM" id="SignalP"/>
    </source>
</evidence>
<keyword evidence="3" id="KW-1185">Reference proteome</keyword>
<protein>
    <submittedName>
        <fullName evidence="2">Uncharacterized protein</fullName>
    </submittedName>
</protein>
<evidence type="ECO:0000313" key="3">
    <source>
        <dbReference type="Proteomes" id="UP000275408"/>
    </source>
</evidence>
<accession>A0A3M6U3L7</accession>
<feature type="signal peptide" evidence="1">
    <location>
        <begin position="1"/>
        <end position="18"/>
    </location>
</feature>
<evidence type="ECO:0000313" key="2">
    <source>
        <dbReference type="EMBL" id="RMX48293.1"/>
    </source>
</evidence>
<dbReference type="EMBL" id="RCHS01002300">
    <property type="protein sequence ID" value="RMX48293.1"/>
    <property type="molecule type" value="Genomic_DNA"/>
</dbReference>
<name>A0A3M6U3L7_POCDA</name>
<dbReference type="AlphaFoldDB" id="A0A3M6U3L7"/>
<feature type="chain" id="PRO_5018040193" evidence="1">
    <location>
        <begin position="19"/>
        <end position="146"/>
    </location>
</feature>
<keyword evidence="1" id="KW-0732">Signal</keyword>
<proteinExistence type="predicted"/>
<comment type="caution">
    <text evidence="2">The sequence shown here is derived from an EMBL/GenBank/DDBJ whole genome shotgun (WGS) entry which is preliminary data.</text>
</comment>